<accession>A0ABV7AHL3</accession>
<comment type="subcellular location">
    <subcellularLocation>
        <location evidence="1">Cell inner membrane</location>
        <topology evidence="1">Multi-pass membrane protein</topology>
    </subcellularLocation>
    <subcellularLocation>
        <location evidence="9">Cell membrane</location>
        <topology evidence="9">Multi-pass membrane protein</topology>
    </subcellularLocation>
</comment>
<keyword evidence="8 9" id="KW-0472">Membrane</keyword>
<keyword evidence="5" id="KW-0997">Cell inner membrane</keyword>
<evidence type="ECO:0000313" key="12">
    <source>
        <dbReference type="Proteomes" id="UP001595443"/>
    </source>
</evidence>
<keyword evidence="12" id="KW-1185">Reference proteome</keyword>
<feature type="transmembrane region" description="Helical" evidence="9">
    <location>
        <begin position="210"/>
        <end position="233"/>
    </location>
</feature>
<feature type="transmembrane region" description="Helical" evidence="9">
    <location>
        <begin position="41"/>
        <end position="61"/>
    </location>
</feature>
<dbReference type="Pfam" id="PF00528">
    <property type="entry name" value="BPD_transp_1"/>
    <property type="match status" value="1"/>
</dbReference>
<reference evidence="12" key="1">
    <citation type="journal article" date="2019" name="Int. J. Syst. Evol. Microbiol.">
        <title>The Global Catalogue of Microorganisms (GCM) 10K type strain sequencing project: providing services to taxonomists for standard genome sequencing and annotation.</title>
        <authorList>
            <consortium name="The Broad Institute Genomics Platform"/>
            <consortium name="The Broad Institute Genome Sequencing Center for Infectious Disease"/>
            <person name="Wu L."/>
            <person name="Ma J."/>
        </authorList>
    </citation>
    <scope>NUCLEOTIDE SEQUENCE [LARGE SCALE GENOMIC DNA]</scope>
    <source>
        <strain evidence="12">KCTC 62192</strain>
    </source>
</reference>
<dbReference type="CDD" id="cd06261">
    <property type="entry name" value="TM_PBP2"/>
    <property type="match status" value="1"/>
</dbReference>
<keyword evidence="4" id="KW-1003">Cell membrane</keyword>
<feature type="transmembrane region" description="Helical" evidence="9">
    <location>
        <begin position="82"/>
        <end position="102"/>
    </location>
</feature>
<evidence type="ECO:0000256" key="6">
    <source>
        <dbReference type="ARBA" id="ARBA00022692"/>
    </source>
</evidence>
<comment type="similarity">
    <text evidence="2">Belongs to the binding-protein-dependent transport system permease family. HisMQ subfamily.</text>
</comment>
<evidence type="ECO:0000256" key="2">
    <source>
        <dbReference type="ARBA" id="ARBA00010072"/>
    </source>
</evidence>
<dbReference type="InterPro" id="IPR051613">
    <property type="entry name" value="ABC_transp_permease_HisMQ"/>
</dbReference>
<dbReference type="InterPro" id="IPR010065">
    <property type="entry name" value="AA_ABC_transptr_permease_3TM"/>
</dbReference>
<evidence type="ECO:0000256" key="4">
    <source>
        <dbReference type="ARBA" id="ARBA00022475"/>
    </source>
</evidence>
<sequence length="252" mass="27049">MDALTRLFEPGHALGLLAWSPPDGWGQVFAIGLLHSMEVAVGAYALGLVIGIIGAFSKLYGGEILRDLFSVYTTVVRAVPELVEILILFYLVPQLINSILLSMGYDRITLPPLLVGIIVLGVVVGAYMTEVLRGAILAVPHGQIEAARAYGMPPVMIARRITFPQMMANAIPGMANLWLNATKDTALLAVIGFNELTLTTLQAAGTTKSYFLFFIAAGTLYMIISILSGRFFAALERWARKGQPAVGRGGAI</sequence>
<keyword evidence="6 9" id="KW-0812">Transmembrane</keyword>
<feature type="transmembrane region" description="Helical" evidence="9">
    <location>
        <begin position="108"/>
        <end position="128"/>
    </location>
</feature>
<protein>
    <submittedName>
        <fullName evidence="11">ABC transporter permease</fullName>
    </submittedName>
</protein>
<organism evidence="11 12">
    <name type="scientific">Acidimangrovimonas pyrenivorans</name>
    <dbReference type="NCBI Taxonomy" id="2030798"/>
    <lineage>
        <taxon>Bacteria</taxon>
        <taxon>Pseudomonadati</taxon>
        <taxon>Pseudomonadota</taxon>
        <taxon>Alphaproteobacteria</taxon>
        <taxon>Rhodobacterales</taxon>
        <taxon>Paracoccaceae</taxon>
        <taxon>Acidimangrovimonas</taxon>
    </lineage>
</organism>
<evidence type="ECO:0000256" key="9">
    <source>
        <dbReference type="RuleBase" id="RU363032"/>
    </source>
</evidence>
<dbReference type="EMBL" id="JBHRSK010000007">
    <property type="protein sequence ID" value="MFC2968854.1"/>
    <property type="molecule type" value="Genomic_DNA"/>
</dbReference>
<dbReference type="PANTHER" id="PTHR30133">
    <property type="entry name" value="CATIONIC AMINO ACID TRANSPORTER, MEMBRANE COMPONENT"/>
    <property type="match status" value="1"/>
</dbReference>
<dbReference type="PROSITE" id="PS50928">
    <property type="entry name" value="ABC_TM1"/>
    <property type="match status" value="1"/>
</dbReference>
<comment type="caution">
    <text evidence="11">The sequence shown here is derived from an EMBL/GenBank/DDBJ whole genome shotgun (WGS) entry which is preliminary data.</text>
</comment>
<dbReference type="RefSeq" id="WP_377833566.1">
    <property type="nucleotide sequence ID" value="NZ_JBHRSK010000007.1"/>
</dbReference>
<dbReference type="SUPFAM" id="SSF161098">
    <property type="entry name" value="MetI-like"/>
    <property type="match status" value="1"/>
</dbReference>
<keyword evidence="7 9" id="KW-1133">Transmembrane helix</keyword>
<evidence type="ECO:0000256" key="5">
    <source>
        <dbReference type="ARBA" id="ARBA00022519"/>
    </source>
</evidence>
<evidence type="ECO:0000259" key="10">
    <source>
        <dbReference type="PROSITE" id="PS50928"/>
    </source>
</evidence>
<evidence type="ECO:0000256" key="1">
    <source>
        <dbReference type="ARBA" id="ARBA00004429"/>
    </source>
</evidence>
<evidence type="ECO:0000256" key="8">
    <source>
        <dbReference type="ARBA" id="ARBA00023136"/>
    </source>
</evidence>
<dbReference type="Gene3D" id="1.10.3720.10">
    <property type="entry name" value="MetI-like"/>
    <property type="match status" value="1"/>
</dbReference>
<dbReference type="InterPro" id="IPR035906">
    <property type="entry name" value="MetI-like_sf"/>
</dbReference>
<gene>
    <name evidence="11" type="ORF">ACFOES_12175</name>
</gene>
<keyword evidence="3 9" id="KW-0813">Transport</keyword>
<evidence type="ECO:0000313" key="11">
    <source>
        <dbReference type="EMBL" id="MFC2968854.1"/>
    </source>
</evidence>
<evidence type="ECO:0000256" key="7">
    <source>
        <dbReference type="ARBA" id="ARBA00022989"/>
    </source>
</evidence>
<name>A0ABV7AHL3_9RHOB</name>
<evidence type="ECO:0000256" key="3">
    <source>
        <dbReference type="ARBA" id="ARBA00022448"/>
    </source>
</evidence>
<dbReference type="Proteomes" id="UP001595443">
    <property type="component" value="Unassembled WGS sequence"/>
</dbReference>
<dbReference type="NCBIfam" id="TIGR01726">
    <property type="entry name" value="HEQRo_perm_3TM"/>
    <property type="match status" value="1"/>
</dbReference>
<proteinExistence type="inferred from homology"/>
<feature type="domain" description="ABC transmembrane type-1" evidence="10">
    <location>
        <begin position="33"/>
        <end position="232"/>
    </location>
</feature>
<dbReference type="InterPro" id="IPR000515">
    <property type="entry name" value="MetI-like"/>
</dbReference>